<gene>
    <name evidence="3" type="ORF">HDK90DRAFT_507182</name>
</gene>
<accession>A0ABR1Z5N6</accession>
<keyword evidence="2" id="KW-0472">Membrane</keyword>
<proteinExistence type="predicted"/>
<keyword evidence="2" id="KW-0812">Transmembrane</keyword>
<organism evidence="3 4">
    <name type="scientific">Phyllosticta capitalensis</name>
    <dbReference type="NCBI Taxonomy" id="121624"/>
    <lineage>
        <taxon>Eukaryota</taxon>
        <taxon>Fungi</taxon>
        <taxon>Dikarya</taxon>
        <taxon>Ascomycota</taxon>
        <taxon>Pezizomycotina</taxon>
        <taxon>Dothideomycetes</taxon>
        <taxon>Dothideomycetes incertae sedis</taxon>
        <taxon>Botryosphaeriales</taxon>
        <taxon>Phyllostictaceae</taxon>
        <taxon>Phyllosticta</taxon>
    </lineage>
</organism>
<evidence type="ECO:0000256" key="2">
    <source>
        <dbReference type="SAM" id="Phobius"/>
    </source>
</evidence>
<name>A0ABR1Z5N6_9PEZI</name>
<comment type="caution">
    <text evidence="3">The sequence shown here is derived from an EMBL/GenBank/DDBJ whole genome shotgun (WGS) entry which is preliminary data.</text>
</comment>
<reference evidence="3 4" key="1">
    <citation type="submission" date="2024-04" db="EMBL/GenBank/DDBJ databases">
        <title>Phyllosticta paracitricarpa is synonymous to the EU quarantine fungus P. citricarpa based on phylogenomic analyses.</title>
        <authorList>
            <consortium name="Lawrence Berkeley National Laboratory"/>
            <person name="Van Ingen-Buijs V.A."/>
            <person name="Van Westerhoven A.C."/>
            <person name="Haridas S."/>
            <person name="Skiadas P."/>
            <person name="Martin F."/>
            <person name="Groenewald J.Z."/>
            <person name="Crous P.W."/>
            <person name="Seidl M.F."/>
        </authorList>
    </citation>
    <scope>NUCLEOTIDE SEQUENCE [LARGE SCALE GENOMIC DNA]</scope>
    <source>
        <strain evidence="3 4">CBS 123374</strain>
    </source>
</reference>
<keyword evidence="2" id="KW-1133">Transmembrane helix</keyword>
<dbReference type="Pfam" id="PF23670">
    <property type="entry name" value="PIGBOS1"/>
    <property type="match status" value="1"/>
</dbReference>
<feature type="region of interest" description="Disordered" evidence="1">
    <location>
        <begin position="40"/>
        <end position="74"/>
    </location>
</feature>
<dbReference type="InterPro" id="IPR057394">
    <property type="entry name" value="PIGBOS1"/>
</dbReference>
<feature type="compositionally biased region" description="Low complexity" evidence="1">
    <location>
        <begin position="55"/>
        <end position="65"/>
    </location>
</feature>
<feature type="transmembrane region" description="Helical" evidence="2">
    <location>
        <begin position="6"/>
        <end position="25"/>
    </location>
</feature>
<evidence type="ECO:0000256" key="1">
    <source>
        <dbReference type="SAM" id="MobiDB-lite"/>
    </source>
</evidence>
<protein>
    <submittedName>
        <fullName evidence="3">Uncharacterized protein</fullName>
    </submittedName>
</protein>
<sequence length="74" mass="7661">MSARGNLQGLVVATVVGIVSGVYIWKPLLEQQKLEREFKAKNGGEAPKSADDATTKTAANTNGSGKANNGKGES</sequence>
<dbReference type="Proteomes" id="UP001492380">
    <property type="component" value="Unassembled WGS sequence"/>
</dbReference>
<dbReference type="EMBL" id="JBBWRZ010000001">
    <property type="protein sequence ID" value="KAK8247522.1"/>
    <property type="molecule type" value="Genomic_DNA"/>
</dbReference>
<feature type="compositionally biased region" description="Basic and acidic residues" evidence="1">
    <location>
        <begin position="40"/>
        <end position="54"/>
    </location>
</feature>
<evidence type="ECO:0000313" key="4">
    <source>
        <dbReference type="Proteomes" id="UP001492380"/>
    </source>
</evidence>
<keyword evidence="4" id="KW-1185">Reference proteome</keyword>
<evidence type="ECO:0000313" key="3">
    <source>
        <dbReference type="EMBL" id="KAK8247522.1"/>
    </source>
</evidence>